<dbReference type="SUPFAM" id="SSF52156">
    <property type="entry name" value="Initiation factor IF2/eIF5b, domain 3"/>
    <property type="match status" value="1"/>
</dbReference>
<feature type="region of interest" description="G-domain" evidence="8">
    <location>
        <begin position="229"/>
        <end position="377"/>
    </location>
</feature>
<dbReference type="InterPro" id="IPR044145">
    <property type="entry name" value="IF2_II"/>
</dbReference>
<feature type="compositionally biased region" description="Basic and acidic residues" evidence="10">
    <location>
        <begin position="98"/>
        <end position="110"/>
    </location>
</feature>
<evidence type="ECO:0000256" key="5">
    <source>
        <dbReference type="ARBA" id="ARBA00022917"/>
    </source>
</evidence>
<dbReference type="Proteomes" id="UP000724657">
    <property type="component" value="Unassembled WGS sequence"/>
</dbReference>
<dbReference type="InterPro" id="IPR006847">
    <property type="entry name" value="IF2_N"/>
</dbReference>
<evidence type="ECO:0000259" key="11">
    <source>
        <dbReference type="PROSITE" id="PS51722"/>
    </source>
</evidence>
<feature type="compositionally biased region" description="Basic residues" evidence="10">
    <location>
        <begin position="86"/>
        <end position="97"/>
    </location>
</feature>
<dbReference type="Gene3D" id="1.10.10.2480">
    <property type="match status" value="1"/>
</dbReference>
<dbReference type="FunFam" id="2.40.30.10:FF:000008">
    <property type="entry name" value="Translation initiation factor IF-2"/>
    <property type="match status" value="1"/>
</dbReference>
<comment type="similarity">
    <text evidence="1 8 9">Belongs to the TRAFAC class translation factor GTPase superfamily. Classic translation factor GTPase family. IF-2 subfamily.</text>
</comment>
<dbReference type="PROSITE" id="PS01176">
    <property type="entry name" value="IF2"/>
    <property type="match status" value="1"/>
</dbReference>
<dbReference type="SUPFAM" id="SSF52540">
    <property type="entry name" value="P-loop containing nucleoside triphosphate hydrolases"/>
    <property type="match status" value="1"/>
</dbReference>
<keyword evidence="5 8" id="KW-0648">Protein biosynthesis</keyword>
<evidence type="ECO:0000256" key="3">
    <source>
        <dbReference type="ARBA" id="ARBA00022540"/>
    </source>
</evidence>
<dbReference type="Gene3D" id="2.40.30.10">
    <property type="entry name" value="Translation factors"/>
    <property type="match status" value="2"/>
</dbReference>
<dbReference type="InterPro" id="IPR005225">
    <property type="entry name" value="Small_GTP-bd"/>
</dbReference>
<dbReference type="AlphaFoldDB" id="A0A9E2KYA2"/>
<dbReference type="CDD" id="cd03692">
    <property type="entry name" value="mtIF2_IVc"/>
    <property type="match status" value="1"/>
</dbReference>
<evidence type="ECO:0000256" key="6">
    <source>
        <dbReference type="ARBA" id="ARBA00023134"/>
    </source>
</evidence>
<gene>
    <name evidence="8 12" type="primary">infB</name>
    <name evidence="12" type="ORF">IAA47_07035</name>
</gene>
<comment type="function">
    <text evidence="7 8 9">One of the essential components for the initiation of protein synthesis. Protects formylmethionyl-tRNA from spontaneous hydrolysis and promotes its binding to the 30S ribosomal subunits. Also involved in the hydrolysis of GTP during the formation of the 70S ribosomal complex.</text>
</comment>
<dbReference type="InterPro" id="IPR053905">
    <property type="entry name" value="EF-G-like_DII"/>
</dbReference>
<feature type="binding site" evidence="8">
    <location>
        <begin position="235"/>
        <end position="242"/>
    </location>
    <ligand>
        <name>GTP</name>
        <dbReference type="ChEBI" id="CHEBI:37565"/>
    </ligand>
</feature>
<dbReference type="InterPro" id="IPR027417">
    <property type="entry name" value="P-loop_NTPase"/>
</dbReference>
<dbReference type="FunFam" id="3.40.50.300:FF:000019">
    <property type="entry name" value="Translation initiation factor IF-2"/>
    <property type="match status" value="1"/>
</dbReference>
<protein>
    <recommendedName>
        <fullName evidence="2 8">Translation initiation factor IF-2</fullName>
    </recommendedName>
</protein>
<dbReference type="PANTHER" id="PTHR43381">
    <property type="entry name" value="TRANSLATION INITIATION FACTOR IF-2-RELATED"/>
    <property type="match status" value="1"/>
</dbReference>
<dbReference type="PROSITE" id="PS51722">
    <property type="entry name" value="G_TR_2"/>
    <property type="match status" value="1"/>
</dbReference>
<dbReference type="Pfam" id="PF22042">
    <property type="entry name" value="EF-G_D2"/>
    <property type="match status" value="1"/>
</dbReference>
<feature type="binding site" evidence="8">
    <location>
        <begin position="281"/>
        <end position="285"/>
    </location>
    <ligand>
        <name>GTP</name>
        <dbReference type="ChEBI" id="CHEBI:37565"/>
    </ligand>
</feature>
<reference evidence="12" key="2">
    <citation type="submission" date="2021-04" db="EMBL/GenBank/DDBJ databases">
        <authorList>
            <person name="Gilroy R."/>
        </authorList>
    </citation>
    <scope>NUCLEOTIDE SEQUENCE</scope>
    <source>
        <strain evidence="12">A6-441</strain>
    </source>
</reference>
<feature type="binding site" evidence="8">
    <location>
        <begin position="335"/>
        <end position="338"/>
    </location>
    <ligand>
        <name>GTP</name>
        <dbReference type="ChEBI" id="CHEBI:37565"/>
    </ligand>
</feature>
<dbReference type="NCBIfam" id="TIGR00487">
    <property type="entry name" value="IF-2"/>
    <property type="match status" value="1"/>
</dbReference>
<feature type="domain" description="Tr-type G" evidence="11">
    <location>
        <begin position="226"/>
        <end position="393"/>
    </location>
</feature>
<dbReference type="GO" id="GO:0003743">
    <property type="term" value="F:translation initiation factor activity"/>
    <property type="evidence" value="ECO:0007669"/>
    <property type="project" value="UniProtKB-UniRule"/>
</dbReference>
<accession>A0A9E2KYA2</accession>
<dbReference type="SUPFAM" id="SSF50447">
    <property type="entry name" value="Translation proteins"/>
    <property type="match status" value="2"/>
</dbReference>
<name>A0A9E2KYA2_9FUSO</name>
<evidence type="ECO:0000313" key="13">
    <source>
        <dbReference type="Proteomes" id="UP000724657"/>
    </source>
</evidence>
<keyword evidence="3 8" id="KW-0396">Initiation factor</keyword>
<dbReference type="InterPro" id="IPR000795">
    <property type="entry name" value="T_Tr_GTP-bd_dom"/>
</dbReference>
<feature type="region of interest" description="Disordered" evidence="10">
    <location>
        <begin position="81"/>
        <end position="120"/>
    </location>
</feature>
<dbReference type="Pfam" id="PF04760">
    <property type="entry name" value="IF2_N"/>
    <property type="match status" value="2"/>
</dbReference>
<organism evidence="12 13">
    <name type="scientific">Candidatus Fusobacterium pullicola</name>
    <dbReference type="NCBI Taxonomy" id="2838601"/>
    <lineage>
        <taxon>Bacteria</taxon>
        <taxon>Fusobacteriati</taxon>
        <taxon>Fusobacteriota</taxon>
        <taxon>Fusobacteriia</taxon>
        <taxon>Fusobacteriales</taxon>
        <taxon>Fusobacteriaceae</taxon>
        <taxon>Fusobacterium</taxon>
    </lineage>
</organism>
<keyword evidence="8" id="KW-0963">Cytoplasm</keyword>
<evidence type="ECO:0000256" key="1">
    <source>
        <dbReference type="ARBA" id="ARBA00007733"/>
    </source>
</evidence>
<evidence type="ECO:0000256" key="8">
    <source>
        <dbReference type="HAMAP-Rule" id="MF_00100"/>
    </source>
</evidence>
<keyword evidence="6 8" id="KW-0342">GTP-binding</keyword>
<comment type="subcellular location">
    <subcellularLocation>
        <location evidence="8">Cytoplasm</location>
    </subcellularLocation>
</comment>
<dbReference type="CDD" id="cd01887">
    <property type="entry name" value="IF2_eIF5B"/>
    <property type="match status" value="1"/>
</dbReference>
<dbReference type="Pfam" id="PF00009">
    <property type="entry name" value="GTP_EFTU"/>
    <property type="match status" value="1"/>
</dbReference>
<dbReference type="FunFam" id="2.40.30.10:FF:000054">
    <property type="entry name" value="Translation initiation factor IF-2"/>
    <property type="match status" value="1"/>
</dbReference>
<sequence length="726" mass="80767">MKKRVHELAKEYRMNSKDFLNLLRDEINLDVASNLSGLDDSDVERVKEYFENMTAPKEIVKEEKGVALNKKLLEEDEIFEEEMTSRKGKKNNKKHVNKKESFDGNDEEKSKKNKKKKGRRTDFVMKTVEAAGSETIEEDGMKIIKIRGEITLGDFAERLGVSSSEIIKKLFLKGQMLTINSPLSIETVEEIAMDYDALVEQEEEIELEFGEKFALEVEDREEDLQERPPVITIMGHVDHGKTSLLDAIRASNVVDGEAGGITQKIGAYQIVKNGKKITFVDTPGHEAFTDMRARGAQVTDIAILVVAADDGVMPQTIEALSHAKAANVPIIVAVNKIDKPEANPMRVKQELMEHGLVSVEWGGETEFVEVSAKQKLHLDDLLDTILITAEILELKANPKKRAKGVVLESRLDPKVGPIADILVQEGTLKIGDVIVAGETYGKVRALVNDRGERVDRVELSQPAEIIGFNQVPQAGDTMYVIQNEQHAKRIVEEVAKERKLSEISKKTITLESLSEQFDNENLKELNLVLRADSRGSVDALRESLLKLSTNEVAVNIIQAASGAITESDVKLAEVSNAIIIGFNVRPTTKAIKEAEANGVEIRTSNIIYHITEDIEKALTGMLDPEYREIYLGRIEIKKVFKVSKVGNVAGCVVVDGKVRNDANIRLLRNGIVMYEGKLASLKRFKDDAKEVVAGQECGLGIENFNDIKDGDIVEAFEMQEVKRTLK</sequence>
<dbReference type="HAMAP" id="MF_00100_B">
    <property type="entry name" value="IF_2_B"/>
    <property type="match status" value="1"/>
</dbReference>
<evidence type="ECO:0000256" key="7">
    <source>
        <dbReference type="ARBA" id="ARBA00025162"/>
    </source>
</evidence>
<keyword evidence="4 8" id="KW-0547">Nucleotide-binding</keyword>
<dbReference type="FunFam" id="3.40.50.10050:FF:000001">
    <property type="entry name" value="Translation initiation factor IF-2"/>
    <property type="match status" value="1"/>
</dbReference>
<dbReference type="InterPro" id="IPR000178">
    <property type="entry name" value="TF_IF2_bacterial-like"/>
</dbReference>
<dbReference type="Gene3D" id="3.40.50.10050">
    <property type="entry name" value="Translation initiation factor IF- 2, domain 3"/>
    <property type="match status" value="1"/>
</dbReference>
<dbReference type="InterPro" id="IPR009000">
    <property type="entry name" value="Transl_B-barrel_sf"/>
</dbReference>
<dbReference type="NCBIfam" id="TIGR00231">
    <property type="entry name" value="small_GTP"/>
    <property type="match status" value="1"/>
</dbReference>
<evidence type="ECO:0000256" key="10">
    <source>
        <dbReference type="SAM" id="MobiDB-lite"/>
    </source>
</evidence>
<dbReference type="Pfam" id="PF11987">
    <property type="entry name" value="IF-2"/>
    <property type="match status" value="1"/>
</dbReference>
<proteinExistence type="inferred from homology"/>
<dbReference type="CDD" id="cd03702">
    <property type="entry name" value="IF2_mtIF2_II"/>
    <property type="match status" value="1"/>
</dbReference>
<reference evidence="12" key="1">
    <citation type="journal article" date="2021" name="PeerJ">
        <title>Extensive microbial diversity within the chicken gut microbiome revealed by metagenomics and culture.</title>
        <authorList>
            <person name="Gilroy R."/>
            <person name="Ravi A."/>
            <person name="Getino M."/>
            <person name="Pursley I."/>
            <person name="Horton D.L."/>
            <person name="Alikhan N.F."/>
            <person name="Baker D."/>
            <person name="Gharbi K."/>
            <person name="Hall N."/>
            <person name="Watson M."/>
            <person name="Adriaenssens E.M."/>
            <person name="Foster-Nyarko E."/>
            <person name="Jarju S."/>
            <person name="Secka A."/>
            <person name="Antonio M."/>
            <person name="Oren A."/>
            <person name="Chaudhuri R.R."/>
            <person name="La Ragione R."/>
            <person name="Hildebrand F."/>
            <person name="Pallen M.J."/>
        </authorList>
    </citation>
    <scope>NUCLEOTIDE SEQUENCE</scope>
    <source>
        <strain evidence="12">A6-441</strain>
    </source>
</reference>
<dbReference type="GO" id="GO:0003924">
    <property type="term" value="F:GTPase activity"/>
    <property type="evidence" value="ECO:0007669"/>
    <property type="project" value="UniProtKB-UniRule"/>
</dbReference>
<dbReference type="InterPro" id="IPR015760">
    <property type="entry name" value="TIF_IF2"/>
</dbReference>
<dbReference type="EMBL" id="JAHLFN010000067">
    <property type="protein sequence ID" value="MBU3842717.1"/>
    <property type="molecule type" value="Genomic_DNA"/>
</dbReference>
<dbReference type="PANTHER" id="PTHR43381:SF5">
    <property type="entry name" value="TR-TYPE G DOMAIN-CONTAINING PROTEIN"/>
    <property type="match status" value="1"/>
</dbReference>
<evidence type="ECO:0000256" key="2">
    <source>
        <dbReference type="ARBA" id="ARBA00020675"/>
    </source>
</evidence>
<comment type="caution">
    <text evidence="12">The sequence shown here is derived from an EMBL/GenBank/DDBJ whole genome shotgun (WGS) entry which is preliminary data.</text>
</comment>
<dbReference type="Gene3D" id="3.40.50.300">
    <property type="entry name" value="P-loop containing nucleotide triphosphate hydrolases"/>
    <property type="match status" value="1"/>
</dbReference>
<dbReference type="GO" id="GO:0005525">
    <property type="term" value="F:GTP binding"/>
    <property type="evidence" value="ECO:0007669"/>
    <property type="project" value="UniProtKB-KW"/>
</dbReference>
<evidence type="ECO:0000256" key="9">
    <source>
        <dbReference type="RuleBase" id="RU000644"/>
    </source>
</evidence>
<evidence type="ECO:0000256" key="4">
    <source>
        <dbReference type="ARBA" id="ARBA00022741"/>
    </source>
</evidence>
<evidence type="ECO:0000313" key="12">
    <source>
        <dbReference type="EMBL" id="MBU3842717.1"/>
    </source>
</evidence>
<dbReference type="InterPro" id="IPR036925">
    <property type="entry name" value="TIF_IF2_dom3_sf"/>
</dbReference>
<dbReference type="InterPro" id="IPR023115">
    <property type="entry name" value="TIF_IF2_dom3"/>
</dbReference>
<dbReference type="GO" id="GO:0005829">
    <property type="term" value="C:cytosol"/>
    <property type="evidence" value="ECO:0007669"/>
    <property type="project" value="TreeGrafter"/>
</dbReference>